<dbReference type="InterPro" id="IPR049326">
    <property type="entry name" value="Rhodopsin_dom_fungi"/>
</dbReference>
<name>F8MSM9_NEUT8</name>
<keyword evidence="6" id="KW-0408">Iron</keyword>
<dbReference type="OrthoDB" id="406634at2759"/>
<dbReference type="Pfam" id="PF20684">
    <property type="entry name" value="Fung_rhodopsin"/>
    <property type="match status" value="1"/>
</dbReference>
<feature type="transmembrane region" description="Helical" evidence="9">
    <location>
        <begin position="84"/>
        <end position="113"/>
    </location>
</feature>
<organism evidence="13 14">
    <name type="scientific">Neurospora tetrasperma (strain FGSC 2508 / ATCC MYA-4615 / P0657)</name>
    <dbReference type="NCBI Taxonomy" id="510951"/>
    <lineage>
        <taxon>Eukaryota</taxon>
        <taxon>Fungi</taxon>
        <taxon>Dikarya</taxon>
        <taxon>Ascomycota</taxon>
        <taxon>Pezizomycotina</taxon>
        <taxon>Sordariomycetes</taxon>
        <taxon>Sordariomycetidae</taxon>
        <taxon>Sordariales</taxon>
        <taxon>Sordariaceae</taxon>
        <taxon>Neurospora</taxon>
    </lineage>
</organism>
<keyword evidence="9" id="KW-0812">Transmembrane</keyword>
<feature type="domain" description="Gamma-butyrobetaine hydroxylase-like N-terminal" evidence="11">
    <location>
        <begin position="690"/>
        <end position="763"/>
    </location>
</feature>
<comment type="similarity">
    <text evidence="2">Belongs to the gamma-BBH/TMLD family.</text>
</comment>
<feature type="compositionally biased region" description="Low complexity" evidence="8">
    <location>
        <begin position="370"/>
        <end position="380"/>
    </location>
</feature>
<dbReference type="InterPro" id="IPR042098">
    <property type="entry name" value="TauD-like_sf"/>
</dbReference>
<keyword evidence="5" id="KW-0560">Oxidoreductase</keyword>
<feature type="region of interest" description="Disordered" evidence="8">
    <location>
        <begin position="530"/>
        <end position="593"/>
    </location>
</feature>
<feature type="region of interest" description="Disordered" evidence="8">
    <location>
        <begin position="1145"/>
        <end position="1214"/>
    </location>
</feature>
<evidence type="ECO:0000256" key="2">
    <source>
        <dbReference type="ARBA" id="ARBA00008654"/>
    </source>
</evidence>
<feature type="compositionally biased region" description="Basic and acidic residues" evidence="8">
    <location>
        <begin position="1145"/>
        <end position="1157"/>
    </location>
</feature>
<gene>
    <name evidence="13" type="ORF">NEUTE1DRAFT_66523</name>
</gene>
<evidence type="ECO:0000256" key="8">
    <source>
        <dbReference type="SAM" id="MobiDB-lite"/>
    </source>
</evidence>
<dbReference type="PANTHER" id="PTHR10696">
    <property type="entry name" value="GAMMA-BUTYROBETAINE HYDROXYLASE-RELATED"/>
    <property type="match status" value="1"/>
</dbReference>
<dbReference type="VEuPathDB" id="FungiDB:NEUTE1DRAFT_66523"/>
<evidence type="ECO:0000256" key="7">
    <source>
        <dbReference type="SAM" id="Coils"/>
    </source>
</evidence>
<keyword evidence="9" id="KW-1133">Transmembrane helix</keyword>
<evidence type="ECO:0000259" key="11">
    <source>
        <dbReference type="Pfam" id="PF06155"/>
    </source>
</evidence>
<proteinExistence type="inferred from homology"/>
<keyword evidence="7" id="KW-0175">Coiled coil</keyword>
<keyword evidence="3" id="KW-0479">Metal-binding</keyword>
<feature type="transmembrane region" description="Helical" evidence="9">
    <location>
        <begin position="241"/>
        <end position="263"/>
    </location>
</feature>
<feature type="domain" description="TauD/TfdA-like" evidence="10">
    <location>
        <begin position="811"/>
        <end position="1106"/>
    </location>
</feature>
<dbReference type="CDD" id="cd00250">
    <property type="entry name" value="CAS_like"/>
    <property type="match status" value="1"/>
</dbReference>
<reference evidence="14" key="1">
    <citation type="journal article" date="2011" name="Genetics">
        <title>Massive changes in genome architecture accompany the transition to self-fertility in the filamentous fungus Neurospora tetrasperma.</title>
        <authorList>
            <person name="Ellison C.E."/>
            <person name="Stajich J.E."/>
            <person name="Jacobson D.J."/>
            <person name="Natvig D.O."/>
            <person name="Lapidus A."/>
            <person name="Foster B."/>
            <person name="Aerts A."/>
            <person name="Riley R."/>
            <person name="Lindquist E.A."/>
            <person name="Grigoriev I.V."/>
            <person name="Taylor J.W."/>
        </authorList>
    </citation>
    <scope>NUCLEOTIDE SEQUENCE [LARGE SCALE GENOMIC DNA]</scope>
    <source>
        <strain evidence="14">FGSC 2508 / P0657</strain>
    </source>
</reference>
<keyword evidence="4" id="KW-0223">Dioxygenase</keyword>
<dbReference type="GO" id="GO:0005739">
    <property type="term" value="C:mitochondrion"/>
    <property type="evidence" value="ECO:0007669"/>
    <property type="project" value="TreeGrafter"/>
</dbReference>
<feature type="compositionally biased region" description="Basic and acidic residues" evidence="8">
    <location>
        <begin position="568"/>
        <end position="593"/>
    </location>
</feature>
<dbReference type="Gene3D" id="3.30.2020.30">
    <property type="match status" value="1"/>
</dbReference>
<sequence length="1214" mass="132938">MGFLATLIDRGISHIDGAAAGPGPKYSPDSYCGRRLAGLETGPIPNRGPETSAGLWILVSFSTTFLAARLYLKMYRLKGLWWDDYFLVLAWLTHTLSATLAQVSISLFGLGHYPCDIPSPATSIPRLTLVGDHFGAMFSMFAVALSKTSWAVTLLRLVRRGSSTSSSSCCTTPSSSSPGQHQRQYAVWIVWLVIITICLIKGAQGVLVWIPKCGSPQAAALGDSNDDVSHVCVKIEPLNGFATFAGSVSGTYAILLAVVPWKTIWGTNLGKREKVGVATTMSVGAVSGVAAFVLAVKMRRITSENFTYDSGAIIVWSTAEASTTIMAACIPVHRAFCRQLRKKLLAQHRLHSSKPHSTPPSTGKNGVGGSTTLTTLNSGSFHSVPDKLSQHGRTGSDCLSLSSGGGGCHAPTDDSASDKAILQVHDIESCDISGSEVATSRNSGRILMTQEVKVEYHHHPEILHERDVLDERAQSQHVYAATQLCANAKLPLVPRMKLGVELILGAAPLARGRFAVTPSTKAIRTLSCSSAARADDATTPSPAAGDSTAPTEPAQPKLLFRKIYKKQRTADQKADKKGDNGSDMKADKEAGMKVNEETDKLAEAQREFDIQLSRLRNDLAQLKKSNNKLRKDKGALRLDIVNMKKAFKGVPPTAAVQRDGQLLELYNKIAKEAREFKAGTPQSVEVVDGQQQLVITFAQPDGTTKQVAMSLHWLRDTCKCPHCMNPDSGQKNFSSTSLPETLEVQSAEVNAADGSITIAWANDTVSTNATPEATTHTSTYDASDIFTWQLPYDLAGNLLPVERTLWDRSKLQAHIDSGDLRVSYNDWLTSDAAFWKAFESLARFGILFVHSIPSDRALVESQVEKIANRIGILMHTFYGFTWDVRSKPRAENVAYTNVFLGLHQDLMYIDPPPRLQLLHCISNSFQGGESLFSDGARAAYSLELNNPLAFDQLRGNRSPQFHYHRNGNDYHMGRNTFRYAGRTGEGKGFLSRIHWAPPFQAPFSRQTGATATNVLGNRVIQDGGGGAYAENEHAVVVEEKGKNMTKWVPAAKEFEREISAEENMFELKMKEGECVIFDNWRVLHGRREFQTEGQAEGAERWLKGTYISHQVYKAMEDKLQWRLAQKEGGIPLAIGVAEAHGLGWKERGQLPKKEAPKQETTAPVQPKEEAFKVEEAPKVEEVSKVEEAVKPEEAQNEGPSRQPKEQLGTVNWNA</sequence>
<evidence type="ECO:0000256" key="9">
    <source>
        <dbReference type="SAM" id="Phobius"/>
    </source>
</evidence>
<evidence type="ECO:0000256" key="4">
    <source>
        <dbReference type="ARBA" id="ARBA00022964"/>
    </source>
</evidence>
<evidence type="ECO:0000259" key="10">
    <source>
        <dbReference type="Pfam" id="PF02668"/>
    </source>
</evidence>
<feature type="transmembrane region" description="Helical" evidence="9">
    <location>
        <begin position="133"/>
        <end position="158"/>
    </location>
</feature>
<dbReference type="Pfam" id="PF02668">
    <property type="entry name" value="TauD"/>
    <property type="match status" value="1"/>
</dbReference>
<feature type="coiled-coil region" evidence="7">
    <location>
        <begin position="605"/>
        <end position="639"/>
    </location>
</feature>
<evidence type="ECO:0000256" key="1">
    <source>
        <dbReference type="ARBA" id="ARBA00001954"/>
    </source>
</evidence>
<feature type="transmembrane region" description="Helical" evidence="9">
    <location>
        <begin position="53"/>
        <end position="72"/>
    </location>
</feature>
<dbReference type="GO" id="GO:0016706">
    <property type="term" value="F:2-oxoglutarate-dependent dioxygenase activity"/>
    <property type="evidence" value="ECO:0007669"/>
    <property type="project" value="UniProtKB-ARBA"/>
</dbReference>
<evidence type="ECO:0000256" key="5">
    <source>
        <dbReference type="ARBA" id="ARBA00023002"/>
    </source>
</evidence>
<keyword evidence="9" id="KW-0472">Membrane</keyword>
<dbReference type="GO" id="GO:0046872">
    <property type="term" value="F:metal ion binding"/>
    <property type="evidence" value="ECO:0007669"/>
    <property type="project" value="UniProtKB-KW"/>
</dbReference>
<accession>F8MSM9</accession>
<dbReference type="RefSeq" id="XP_009852986.1">
    <property type="nucleotide sequence ID" value="XM_009854684.1"/>
</dbReference>
<dbReference type="EMBL" id="GL891306">
    <property type="protein sequence ID" value="EGO55116.1"/>
    <property type="molecule type" value="Genomic_DNA"/>
</dbReference>
<evidence type="ECO:0000313" key="14">
    <source>
        <dbReference type="Proteomes" id="UP000008065"/>
    </source>
</evidence>
<dbReference type="SUPFAM" id="SSF51197">
    <property type="entry name" value="Clavaminate synthase-like"/>
    <property type="match status" value="1"/>
</dbReference>
<feature type="region of interest" description="Disordered" evidence="8">
    <location>
        <begin position="349"/>
        <end position="389"/>
    </location>
</feature>
<keyword evidence="14" id="KW-1185">Reference proteome</keyword>
<dbReference type="Gene3D" id="3.60.130.10">
    <property type="entry name" value="Clavaminate synthase-like"/>
    <property type="match status" value="1"/>
</dbReference>
<feature type="transmembrane region" description="Helical" evidence="9">
    <location>
        <begin position="185"/>
        <end position="210"/>
    </location>
</feature>
<evidence type="ECO:0000259" key="12">
    <source>
        <dbReference type="Pfam" id="PF20684"/>
    </source>
</evidence>
<feature type="domain" description="Rhodopsin" evidence="12">
    <location>
        <begin position="68"/>
        <end position="337"/>
    </location>
</feature>
<dbReference type="InterPro" id="IPR038492">
    <property type="entry name" value="GBBH-like_N_sf"/>
</dbReference>
<dbReference type="InterPro" id="IPR003819">
    <property type="entry name" value="TauD/TfdA-like"/>
</dbReference>
<dbReference type="GO" id="GO:0045329">
    <property type="term" value="P:carnitine biosynthetic process"/>
    <property type="evidence" value="ECO:0007669"/>
    <property type="project" value="TreeGrafter"/>
</dbReference>
<dbReference type="Pfam" id="PF06155">
    <property type="entry name" value="GBBH-like_N"/>
    <property type="match status" value="1"/>
</dbReference>
<feature type="transmembrane region" description="Helical" evidence="9">
    <location>
        <begin position="275"/>
        <end position="296"/>
    </location>
</feature>
<dbReference type="HOGENOM" id="CLU_271168_0_0_1"/>
<dbReference type="KEGG" id="nte:NEUTE1DRAFT66523"/>
<protein>
    <recommendedName>
        <fullName evidence="15">TauD/TfdA-like domain-containing protein</fullName>
    </recommendedName>
</protein>
<evidence type="ECO:0000313" key="13">
    <source>
        <dbReference type="EMBL" id="EGO55116.1"/>
    </source>
</evidence>
<comment type="cofactor">
    <cofactor evidence="1">
        <name>Fe(2+)</name>
        <dbReference type="ChEBI" id="CHEBI:29033"/>
    </cofactor>
</comment>
<dbReference type="PANTHER" id="PTHR10696:SF25">
    <property type="entry name" value="OXIDOREDUCTASE AIM17-RELATED"/>
    <property type="match status" value="1"/>
</dbReference>
<feature type="compositionally biased region" description="Basic and acidic residues" evidence="8">
    <location>
        <begin position="1166"/>
        <end position="1193"/>
    </location>
</feature>
<evidence type="ECO:0000256" key="6">
    <source>
        <dbReference type="ARBA" id="ARBA00023004"/>
    </source>
</evidence>
<evidence type="ECO:0008006" key="15">
    <source>
        <dbReference type="Google" id="ProtNLM"/>
    </source>
</evidence>
<dbReference type="InterPro" id="IPR010376">
    <property type="entry name" value="GBBH-like_N"/>
</dbReference>
<dbReference type="GeneID" id="20829203"/>
<evidence type="ECO:0000256" key="3">
    <source>
        <dbReference type="ARBA" id="ARBA00022723"/>
    </source>
</evidence>
<dbReference type="Proteomes" id="UP000008065">
    <property type="component" value="Unassembled WGS sequence"/>
</dbReference>
<dbReference type="AlphaFoldDB" id="F8MSM9"/>
<dbReference type="InterPro" id="IPR050411">
    <property type="entry name" value="AlphaKG_dependent_hydroxylases"/>
</dbReference>